<dbReference type="PROSITE" id="PS50983">
    <property type="entry name" value="FE_B12_PBP"/>
    <property type="match status" value="1"/>
</dbReference>
<sequence length="326" mass="33850">MNLRRRHLPVAALAAAALLALTGCGTTEAASGETPGAGSLTVTDARGETVRLDGPAKKVIGTEWNVVEMLLTLGVTPVGVADVKGYSAWDTAEKLPKGVKDIGTRGEPSVDTVAALKPDLVVATTDLSDSAIDQLERVAPVVVVRSADTSGQLKLVADNVNLIAKATGTQSRAKTELAAWETTLADGKRRLADAGLAGAKVAFADGWLQGNSVSIRPYVKGSLISDVNAALGLTDPWSLKGDEAYGLAATDVEGLTALGDVRFVYVANDTEGGDPFRDGLKDNAVWASLPFVTAGQVHRLPDGIWMFGGPASMSQYVDALVDALTR</sequence>
<dbReference type="CDD" id="cd01146">
    <property type="entry name" value="FhuD"/>
    <property type="match status" value="1"/>
</dbReference>
<protein>
    <submittedName>
        <fullName evidence="7">Iron-siderophore ABC transporter substrate-binding protein</fullName>
    </submittedName>
</protein>
<dbReference type="PROSITE" id="PS51257">
    <property type="entry name" value="PROKAR_LIPOPROTEIN"/>
    <property type="match status" value="1"/>
</dbReference>
<dbReference type="PRINTS" id="PR01715">
    <property type="entry name" value="FERRIBNDNGPP"/>
</dbReference>
<organism evidence="7 8">
    <name type="scientific">Leifsonia virtsii</name>
    <dbReference type="NCBI Taxonomy" id="3035915"/>
    <lineage>
        <taxon>Bacteria</taxon>
        <taxon>Bacillati</taxon>
        <taxon>Actinomycetota</taxon>
        <taxon>Actinomycetes</taxon>
        <taxon>Micrococcales</taxon>
        <taxon>Microbacteriaceae</taxon>
        <taxon>Leifsonia</taxon>
    </lineage>
</organism>
<evidence type="ECO:0000256" key="1">
    <source>
        <dbReference type="ARBA" id="ARBA00004196"/>
    </source>
</evidence>
<comment type="caution">
    <text evidence="7">The sequence shown here is derived from an EMBL/GenBank/DDBJ whole genome shotgun (WGS) entry which is preliminary data.</text>
</comment>
<feature type="signal peptide" evidence="5">
    <location>
        <begin position="1"/>
        <end position="29"/>
    </location>
</feature>
<dbReference type="PANTHER" id="PTHR30532">
    <property type="entry name" value="IRON III DICITRATE-BINDING PERIPLASMIC PROTEIN"/>
    <property type="match status" value="1"/>
</dbReference>
<evidence type="ECO:0000256" key="3">
    <source>
        <dbReference type="ARBA" id="ARBA00022448"/>
    </source>
</evidence>
<dbReference type="Proteomes" id="UP001174210">
    <property type="component" value="Unassembled WGS sequence"/>
</dbReference>
<keyword evidence="8" id="KW-1185">Reference proteome</keyword>
<comment type="similarity">
    <text evidence="2">Belongs to the bacterial solute-binding protein 8 family.</text>
</comment>
<evidence type="ECO:0000256" key="5">
    <source>
        <dbReference type="SAM" id="SignalP"/>
    </source>
</evidence>
<gene>
    <name evidence="7" type="ORF">P5G59_10150</name>
</gene>
<evidence type="ECO:0000313" key="8">
    <source>
        <dbReference type="Proteomes" id="UP001174210"/>
    </source>
</evidence>
<evidence type="ECO:0000313" key="7">
    <source>
        <dbReference type="EMBL" id="MDN4597502.1"/>
    </source>
</evidence>
<dbReference type="Pfam" id="PF01497">
    <property type="entry name" value="Peripla_BP_2"/>
    <property type="match status" value="1"/>
</dbReference>
<accession>A0ABT8IXP7</accession>
<dbReference type="Gene3D" id="3.40.50.1980">
    <property type="entry name" value="Nitrogenase molybdenum iron protein domain"/>
    <property type="match status" value="2"/>
</dbReference>
<dbReference type="EMBL" id="JAROCB010000002">
    <property type="protein sequence ID" value="MDN4597502.1"/>
    <property type="molecule type" value="Genomic_DNA"/>
</dbReference>
<feature type="domain" description="Fe/B12 periplasmic-binding" evidence="6">
    <location>
        <begin position="58"/>
        <end position="326"/>
    </location>
</feature>
<dbReference type="PANTHER" id="PTHR30532:SF1">
    <property type="entry name" value="IRON(3+)-HYDROXAMATE-BINDING PROTEIN FHUD"/>
    <property type="match status" value="1"/>
</dbReference>
<proteinExistence type="inferred from homology"/>
<evidence type="ECO:0000256" key="2">
    <source>
        <dbReference type="ARBA" id="ARBA00008814"/>
    </source>
</evidence>
<evidence type="ECO:0000256" key="4">
    <source>
        <dbReference type="ARBA" id="ARBA00022729"/>
    </source>
</evidence>
<keyword evidence="3" id="KW-0813">Transport</keyword>
<dbReference type="SUPFAM" id="SSF53807">
    <property type="entry name" value="Helical backbone' metal receptor"/>
    <property type="match status" value="1"/>
</dbReference>
<comment type="subcellular location">
    <subcellularLocation>
        <location evidence="1">Cell envelope</location>
    </subcellularLocation>
</comment>
<evidence type="ECO:0000259" key="6">
    <source>
        <dbReference type="PROSITE" id="PS50983"/>
    </source>
</evidence>
<reference evidence="7" key="1">
    <citation type="submission" date="2023-03" db="EMBL/GenBank/DDBJ databases">
        <title>MT1 and MT2 Draft Genomes of Novel Species.</title>
        <authorList>
            <person name="Venkateswaran K."/>
        </authorList>
    </citation>
    <scope>NUCLEOTIDE SEQUENCE</scope>
    <source>
        <strain evidence="7">F6_8S_P_1A</strain>
    </source>
</reference>
<name>A0ABT8IXP7_9MICO</name>
<feature type="chain" id="PRO_5045920769" evidence="5">
    <location>
        <begin position="30"/>
        <end position="326"/>
    </location>
</feature>
<dbReference type="InterPro" id="IPR051313">
    <property type="entry name" value="Bact_iron-sidero_bind"/>
</dbReference>
<keyword evidence="4 5" id="KW-0732">Signal</keyword>
<dbReference type="RefSeq" id="WP_301218537.1">
    <property type="nucleotide sequence ID" value="NZ_JAROCB010000002.1"/>
</dbReference>
<dbReference type="InterPro" id="IPR002491">
    <property type="entry name" value="ABC_transptr_periplasmic_BD"/>
</dbReference>